<dbReference type="InterPro" id="IPR050680">
    <property type="entry name" value="YpeA/RimI_acetyltransf"/>
</dbReference>
<evidence type="ECO:0000256" key="2">
    <source>
        <dbReference type="ARBA" id="ARBA00023315"/>
    </source>
</evidence>
<dbReference type="RefSeq" id="WP_341849886.1">
    <property type="nucleotide sequence ID" value="NZ_JAAOYO010000004.1"/>
</dbReference>
<evidence type="ECO:0000259" key="3">
    <source>
        <dbReference type="PROSITE" id="PS51186"/>
    </source>
</evidence>
<protein>
    <submittedName>
        <fullName evidence="4">Ribosomal protein S18 acetylase RimI-like enzyme</fullName>
    </submittedName>
</protein>
<dbReference type="Proteomes" id="UP001318300">
    <property type="component" value="Unassembled WGS sequence"/>
</dbReference>
<dbReference type="InterPro" id="IPR016181">
    <property type="entry name" value="Acyl_CoA_acyltransferase"/>
</dbReference>
<reference evidence="4 5" key="1">
    <citation type="submission" date="2020-03" db="EMBL/GenBank/DDBJ databases">
        <title>Above-ground endophytic microbial communities from plants in different locations in the United States.</title>
        <authorList>
            <person name="Frank C."/>
        </authorList>
    </citation>
    <scope>NUCLEOTIDE SEQUENCE [LARGE SCALE GENOMIC DNA]</scope>
    <source>
        <strain evidence="4 5">WW7</strain>
    </source>
</reference>
<keyword evidence="5" id="KW-1185">Reference proteome</keyword>
<dbReference type="SUPFAM" id="SSF55729">
    <property type="entry name" value="Acyl-CoA N-acyltransferases (Nat)"/>
    <property type="match status" value="1"/>
</dbReference>
<keyword evidence="1" id="KW-0808">Transferase</keyword>
<dbReference type="EMBL" id="JAAOYO010000004">
    <property type="protein sequence ID" value="NII41903.1"/>
    <property type="molecule type" value="Genomic_DNA"/>
</dbReference>
<dbReference type="PANTHER" id="PTHR43420:SF44">
    <property type="entry name" value="ACETYLTRANSFERASE YPEA"/>
    <property type="match status" value="1"/>
</dbReference>
<dbReference type="Pfam" id="PF00583">
    <property type="entry name" value="Acetyltransf_1"/>
    <property type="match status" value="1"/>
</dbReference>
<dbReference type="PANTHER" id="PTHR43420">
    <property type="entry name" value="ACETYLTRANSFERASE"/>
    <property type="match status" value="1"/>
</dbReference>
<sequence length="178" mass="18117">MIESTASVRVAEPTDAGDRDRIDRACIDLWVAAVAARDGRVEDPAVRARAAAKFAAERVALVVAPGADDGRDGEGDGEAVRGFALVTAPGTGGVAGPADAAYLSLLAVDPSAQGSGLGRALLVAAVDAAHAAGHERCVLHALEDNAPALRLYRSAGFLPVGEPFPHALSGRPTRTHVV</sequence>
<keyword evidence="2" id="KW-0012">Acyltransferase</keyword>
<evidence type="ECO:0000313" key="4">
    <source>
        <dbReference type="EMBL" id="NII41903.1"/>
    </source>
</evidence>
<evidence type="ECO:0000313" key="5">
    <source>
        <dbReference type="Proteomes" id="UP001318300"/>
    </source>
</evidence>
<comment type="caution">
    <text evidence="4">The sequence shown here is derived from an EMBL/GenBank/DDBJ whole genome shotgun (WGS) entry which is preliminary data.</text>
</comment>
<gene>
    <name evidence="4" type="ORF">E9228_002561</name>
</gene>
<accession>A0ABX0TAJ1</accession>
<organism evidence="4 5">
    <name type="scientific">Curtobacterium salicis</name>
    <dbReference type="NCBI Taxonomy" id="1779862"/>
    <lineage>
        <taxon>Bacteria</taxon>
        <taxon>Bacillati</taxon>
        <taxon>Actinomycetota</taxon>
        <taxon>Actinomycetes</taxon>
        <taxon>Micrococcales</taxon>
        <taxon>Microbacteriaceae</taxon>
        <taxon>Curtobacterium</taxon>
    </lineage>
</organism>
<dbReference type="PROSITE" id="PS51186">
    <property type="entry name" value="GNAT"/>
    <property type="match status" value="1"/>
</dbReference>
<feature type="domain" description="N-acetyltransferase" evidence="3">
    <location>
        <begin position="6"/>
        <end position="175"/>
    </location>
</feature>
<evidence type="ECO:0000256" key="1">
    <source>
        <dbReference type="ARBA" id="ARBA00022679"/>
    </source>
</evidence>
<name>A0ABX0TAJ1_9MICO</name>
<dbReference type="Gene3D" id="3.40.630.30">
    <property type="match status" value="1"/>
</dbReference>
<proteinExistence type="predicted"/>
<dbReference type="InterPro" id="IPR000182">
    <property type="entry name" value="GNAT_dom"/>
</dbReference>